<name>A0A916IRY4_9BURK</name>
<protein>
    <recommendedName>
        <fullName evidence="1">CHAD domain-containing protein</fullName>
    </recommendedName>
</protein>
<dbReference type="InterPro" id="IPR007899">
    <property type="entry name" value="CHAD_dom"/>
</dbReference>
<dbReference type="AlphaFoldDB" id="A0A916IRY4"/>
<dbReference type="EMBL" id="CAJPUY010000003">
    <property type="protein sequence ID" value="CAG2132204.1"/>
    <property type="molecule type" value="Genomic_DNA"/>
</dbReference>
<dbReference type="SMART" id="SM00880">
    <property type="entry name" value="CHAD"/>
    <property type="match status" value="1"/>
</dbReference>
<accession>A0A916IRY4</accession>
<keyword evidence="3" id="KW-1185">Reference proteome</keyword>
<sequence length="265" mass="29842">MNAHSTPRLRHKTRPAAAFAALGETGLRRIEDCIVNLLQRDEAEDVHALRVGARHLRAVLWVFGPLLPPGIAQRWKQDLRALADAAGEVRDWDVFMVETVQPALERQPGDSILHAVADTARTRRRLARETMLTRLAQYRDDPLPALHRDLAHLPLHTDDGSGSLGPFARTRVRKARKTLRRRALAARHDGLRALHRQRIAGKRLRYAIEALAPILPKQKTRRLHHKLVRRQVRLGGVVDESVARRLMSECLGVPLQEQDAGPDAA</sequence>
<feature type="domain" description="CHAD" evidence="1">
    <location>
        <begin position="12"/>
        <end position="265"/>
    </location>
</feature>
<gene>
    <name evidence="2" type="ORF">LMG31506_00984</name>
</gene>
<reference evidence="2" key="1">
    <citation type="submission" date="2021-03" db="EMBL/GenBank/DDBJ databases">
        <authorList>
            <person name="Peeters C."/>
        </authorList>
    </citation>
    <scope>NUCLEOTIDE SEQUENCE</scope>
    <source>
        <strain evidence="2">LMG 31506</strain>
    </source>
</reference>
<dbReference type="PANTHER" id="PTHR39339:SF1">
    <property type="entry name" value="CHAD DOMAIN-CONTAINING PROTEIN"/>
    <property type="match status" value="1"/>
</dbReference>
<evidence type="ECO:0000313" key="2">
    <source>
        <dbReference type="EMBL" id="CAG2132204.1"/>
    </source>
</evidence>
<comment type="caution">
    <text evidence="2">The sequence shown here is derived from an EMBL/GenBank/DDBJ whole genome shotgun (WGS) entry which is preliminary data.</text>
</comment>
<dbReference type="PANTHER" id="PTHR39339">
    <property type="entry name" value="SLR1444 PROTEIN"/>
    <property type="match status" value="1"/>
</dbReference>
<evidence type="ECO:0000313" key="3">
    <source>
        <dbReference type="Proteomes" id="UP000672934"/>
    </source>
</evidence>
<dbReference type="Gene3D" id="1.40.20.10">
    <property type="entry name" value="CHAD domain"/>
    <property type="match status" value="1"/>
</dbReference>
<dbReference type="PROSITE" id="PS51708">
    <property type="entry name" value="CHAD"/>
    <property type="match status" value="1"/>
</dbReference>
<proteinExistence type="predicted"/>
<dbReference type="RefSeq" id="WP_211945991.1">
    <property type="nucleotide sequence ID" value="NZ_CAJPUY010000003.1"/>
</dbReference>
<evidence type="ECO:0000259" key="1">
    <source>
        <dbReference type="PROSITE" id="PS51708"/>
    </source>
</evidence>
<organism evidence="2 3">
    <name type="scientific">Cupriavidus yeoncheonensis</name>
    <dbReference type="NCBI Taxonomy" id="1462994"/>
    <lineage>
        <taxon>Bacteria</taxon>
        <taxon>Pseudomonadati</taxon>
        <taxon>Pseudomonadota</taxon>
        <taxon>Betaproteobacteria</taxon>
        <taxon>Burkholderiales</taxon>
        <taxon>Burkholderiaceae</taxon>
        <taxon>Cupriavidus</taxon>
    </lineage>
</organism>
<dbReference type="Proteomes" id="UP000672934">
    <property type="component" value="Unassembled WGS sequence"/>
</dbReference>
<dbReference type="Pfam" id="PF05235">
    <property type="entry name" value="CHAD"/>
    <property type="match status" value="1"/>
</dbReference>
<dbReference type="InterPro" id="IPR038186">
    <property type="entry name" value="CHAD_dom_sf"/>
</dbReference>